<evidence type="ECO:0000313" key="8">
    <source>
        <dbReference type="Proteomes" id="UP000199759"/>
    </source>
</evidence>
<dbReference type="Gene3D" id="3.40.630.10">
    <property type="entry name" value="Zn peptidases"/>
    <property type="match status" value="1"/>
</dbReference>
<evidence type="ECO:0000256" key="4">
    <source>
        <dbReference type="ARBA" id="ARBA00022801"/>
    </source>
</evidence>
<dbReference type="EMBL" id="FNHG01000002">
    <property type="protein sequence ID" value="SDL84411.1"/>
    <property type="molecule type" value="Genomic_DNA"/>
</dbReference>
<dbReference type="AlphaFoldDB" id="A0A1G9NDK4"/>
<dbReference type="Pfam" id="PF00883">
    <property type="entry name" value="Peptidase_M17"/>
    <property type="match status" value="1"/>
</dbReference>
<keyword evidence="8" id="KW-1185">Reference proteome</keyword>
<keyword evidence="3" id="KW-0645">Protease</keyword>
<dbReference type="GO" id="GO:0070006">
    <property type="term" value="F:metalloaminopeptidase activity"/>
    <property type="evidence" value="ECO:0007669"/>
    <property type="project" value="InterPro"/>
</dbReference>
<dbReference type="InterPro" id="IPR043472">
    <property type="entry name" value="Macro_dom-like"/>
</dbReference>
<proteinExistence type="inferred from homology"/>
<dbReference type="SUPFAM" id="SSF53187">
    <property type="entry name" value="Zn-dependent exopeptidases"/>
    <property type="match status" value="1"/>
</dbReference>
<dbReference type="InterPro" id="IPR048816">
    <property type="entry name" value="Peptidase_M17_N_1"/>
</dbReference>
<feature type="domain" description="Cytosol aminopeptidase" evidence="6">
    <location>
        <begin position="300"/>
        <end position="307"/>
    </location>
</feature>
<dbReference type="PANTHER" id="PTHR11963:SF20">
    <property type="entry name" value="PEPTIDASE B"/>
    <property type="match status" value="1"/>
</dbReference>
<name>A0A1G9NDK4_9PROT</name>
<keyword evidence="4" id="KW-0378">Hydrolase</keyword>
<keyword evidence="5" id="KW-0464">Manganese</keyword>
<protein>
    <submittedName>
        <fullName evidence="7">Leucyl aminopeptidase</fullName>
    </submittedName>
</protein>
<sequence length="452" mass="47938">MNSFFSSSASARTVRLVSQAQRDDVVAQLPAAERPLAAGFAGKPGQIVLLPSDSICGALFGIGNGEDAFALGAAAFGLPEGDWQIDDMPDALNPGLVSLAWALGSYRFTLFKAAEREPARLVPPAGTDITEITSIASAAMLTRDLVNSPADIMGPEGLEAAFRKLGKQHGAKLTVTKGDALLKQNFPMIHAVGRAAGEAPRLLELEWGDPTHPRLALVGKGVCFDSGGLDLKPAAGMRWMKKDMGGAANAMGLAQLVMAAKLPVRLHVLVPAVENAVGADAFRPGDILVSRQGITVEIDNTDAEGRLVLGDALSRAVEDKPDLLIDFATLTGAARVALGPEVMPFYTDDEALAAEISAAGTAVSDPLWRMPLWDGYEREIEGDISDIVNSAAMPLAGSITAALFLRRFVGTSKWVHFDIFGWNLKDRPGRPKGGEMQGARAVYQMLKQRFVN</sequence>
<organism evidence="7 8">
    <name type="scientific">Maricaulis salignorans</name>
    <dbReference type="NCBI Taxonomy" id="144026"/>
    <lineage>
        <taxon>Bacteria</taxon>
        <taxon>Pseudomonadati</taxon>
        <taxon>Pseudomonadota</taxon>
        <taxon>Alphaproteobacteria</taxon>
        <taxon>Maricaulales</taxon>
        <taxon>Maricaulaceae</taxon>
        <taxon>Maricaulis</taxon>
    </lineage>
</organism>
<dbReference type="InterPro" id="IPR000819">
    <property type="entry name" value="Peptidase_M17_C"/>
</dbReference>
<dbReference type="GO" id="GO:0006508">
    <property type="term" value="P:proteolysis"/>
    <property type="evidence" value="ECO:0007669"/>
    <property type="project" value="UniProtKB-KW"/>
</dbReference>
<evidence type="ECO:0000256" key="2">
    <source>
        <dbReference type="ARBA" id="ARBA00022438"/>
    </source>
</evidence>
<dbReference type="RefSeq" id="WP_091766691.1">
    <property type="nucleotide sequence ID" value="NZ_FNHG01000002.1"/>
</dbReference>
<evidence type="ECO:0000259" key="6">
    <source>
        <dbReference type="PROSITE" id="PS00631"/>
    </source>
</evidence>
<reference evidence="7 8" key="1">
    <citation type="submission" date="2016-10" db="EMBL/GenBank/DDBJ databases">
        <authorList>
            <person name="de Groot N.N."/>
        </authorList>
    </citation>
    <scope>NUCLEOTIDE SEQUENCE [LARGE SCALE GENOMIC DNA]</scope>
    <source>
        <strain evidence="7 8">DSM 16077</strain>
    </source>
</reference>
<dbReference type="GO" id="GO:0005737">
    <property type="term" value="C:cytoplasm"/>
    <property type="evidence" value="ECO:0007669"/>
    <property type="project" value="InterPro"/>
</dbReference>
<dbReference type="OrthoDB" id="9809354at2"/>
<evidence type="ECO:0000256" key="1">
    <source>
        <dbReference type="ARBA" id="ARBA00009528"/>
    </source>
</evidence>
<keyword evidence="2 7" id="KW-0031">Aminopeptidase</keyword>
<gene>
    <name evidence="7" type="ORF">SAMN04488568_102307</name>
</gene>
<dbReference type="InterPro" id="IPR011356">
    <property type="entry name" value="Leucine_aapep/pepB"/>
</dbReference>
<dbReference type="STRING" id="144026.SAMN04488568_102307"/>
<evidence type="ECO:0000313" key="7">
    <source>
        <dbReference type="EMBL" id="SDL84411.1"/>
    </source>
</evidence>
<dbReference type="Pfam" id="PF21337">
    <property type="entry name" value="Peptidase_M17_N_1"/>
    <property type="match status" value="1"/>
</dbReference>
<evidence type="ECO:0000256" key="5">
    <source>
        <dbReference type="ARBA" id="ARBA00023211"/>
    </source>
</evidence>
<dbReference type="Gene3D" id="3.40.220.10">
    <property type="entry name" value="Leucine Aminopeptidase, subunit E, domain 1"/>
    <property type="match status" value="1"/>
</dbReference>
<accession>A0A1G9NDK4</accession>
<dbReference type="PROSITE" id="PS00631">
    <property type="entry name" value="CYTOSOL_AP"/>
    <property type="match status" value="1"/>
</dbReference>
<evidence type="ECO:0000256" key="3">
    <source>
        <dbReference type="ARBA" id="ARBA00022670"/>
    </source>
</evidence>
<dbReference type="Proteomes" id="UP000199759">
    <property type="component" value="Unassembled WGS sequence"/>
</dbReference>
<dbReference type="CDD" id="cd00433">
    <property type="entry name" value="Peptidase_M17"/>
    <property type="match status" value="1"/>
</dbReference>
<dbReference type="PRINTS" id="PR00481">
    <property type="entry name" value="LAMNOPPTDASE"/>
</dbReference>
<dbReference type="GO" id="GO:0030145">
    <property type="term" value="F:manganese ion binding"/>
    <property type="evidence" value="ECO:0007669"/>
    <property type="project" value="InterPro"/>
</dbReference>
<comment type="similarity">
    <text evidence="1">Belongs to the peptidase M17 family.</text>
</comment>
<dbReference type="PANTHER" id="PTHR11963">
    <property type="entry name" value="LEUCINE AMINOPEPTIDASE-RELATED"/>
    <property type="match status" value="1"/>
</dbReference>